<proteinExistence type="predicted"/>
<dbReference type="NCBIfam" id="TIGR01488">
    <property type="entry name" value="HAD-SF-IB"/>
    <property type="match status" value="1"/>
</dbReference>
<protein>
    <recommendedName>
        <fullName evidence="3">HAD-IB family hydrolase</fullName>
    </recommendedName>
</protein>
<dbReference type="AlphaFoldDB" id="A0A1F8DT18"/>
<evidence type="ECO:0008006" key="3">
    <source>
        <dbReference type="Google" id="ProtNLM"/>
    </source>
</evidence>
<gene>
    <name evidence="1" type="ORF">A3A20_02255</name>
</gene>
<dbReference type="Pfam" id="PF12710">
    <property type="entry name" value="HAD"/>
    <property type="match status" value="1"/>
</dbReference>
<evidence type="ECO:0000313" key="2">
    <source>
        <dbReference type="Proteomes" id="UP000178946"/>
    </source>
</evidence>
<sequence>MFIIIAEIGKKHNLPYHCYMKKQGRTFRKVAVFDIDGTIFRSSFLIEITEALVNEGVFPPNVRSIYVNAYRKWLHRRGNYRDFIDRVIFAFEKHIKGVPKKTYLKVAKKVVSFHKKRVYRYTRDLIGELRRRNYYLLAISHSPKEIVDSFAKELGFNKVYGWVYEVGSERRFTGRTLYSELIRDKARILKRAVEKNGLTLRNSVGVGDTETDIAFLKMVDKPIAFNPNSKLYRYAKRAGWKIVVERKDVIYKK</sequence>
<dbReference type="Gene3D" id="3.40.50.1000">
    <property type="entry name" value="HAD superfamily/HAD-like"/>
    <property type="match status" value="1"/>
</dbReference>
<organism evidence="1 2">
    <name type="scientific">Candidatus Wolfebacteria bacterium RIFCSPLOWO2_01_FULL_45_19</name>
    <dbReference type="NCBI Taxonomy" id="1802557"/>
    <lineage>
        <taxon>Bacteria</taxon>
        <taxon>Candidatus Wolfeibacteriota</taxon>
    </lineage>
</organism>
<dbReference type="InterPro" id="IPR023214">
    <property type="entry name" value="HAD_sf"/>
</dbReference>
<dbReference type="Proteomes" id="UP000178946">
    <property type="component" value="Unassembled WGS sequence"/>
</dbReference>
<accession>A0A1F8DT18</accession>
<dbReference type="PANTHER" id="PTHR43344">
    <property type="entry name" value="PHOSPHOSERINE PHOSPHATASE"/>
    <property type="match status" value="1"/>
</dbReference>
<dbReference type="SUPFAM" id="SSF56784">
    <property type="entry name" value="HAD-like"/>
    <property type="match status" value="1"/>
</dbReference>
<dbReference type="InterPro" id="IPR050582">
    <property type="entry name" value="HAD-like_SerB"/>
</dbReference>
<name>A0A1F8DT18_9BACT</name>
<comment type="caution">
    <text evidence="1">The sequence shown here is derived from an EMBL/GenBank/DDBJ whole genome shotgun (WGS) entry which is preliminary data.</text>
</comment>
<evidence type="ECO:0000313" key="1">
    <source>
        <dbReference type="EMBL" id="OGM91734.1"/>
    </source>
</evidence>
<reference evidence="1 2" key="1">
    <citation type="journal article" date="2016" name="Nat. Commun.">
        <title>Thousands of microbial genomes shed light on interconnected biogeochemical processes in an aquifer system.</title>
        <authorList>
            <person name="Anantharaman K."/>
            <person name="Brown C.T."/>
            <person name="Hug L.A."/>
            <person name="Sharon I."/>
            <person name="Castelle C.J."/>
            <person name="Probst A.J."/>
            <person name="Thomas B.C."/>
            <person name="Singh A."/>
            <person name="Wilkins M.J."/>
            <person name="Karaoz U."/>
            <person name="Brodie E.L."/>
            <person name="Williams K.H."/>
            <person name="Hubbard S.S."/>
            <person name="Banfield J.F."/>
        </authorList>
    </citation>
    <scope>NUCLEOTIDE SEQUENCE [LARGE SCALE GENOMIC DNA]</scope>
</reference>
<dbReference type="STRING" id="1802557.A3A20_02255"/>
<dbReference type="InterPro" id="IPR036412">
    <property type="entry name" value="HAD-like_sf"/>
</dbReference>
<dbReference type="EMBL" id="MGIR01000001">
    <property type="protein sequence ID" value="OGM91734.1"/>
    <property type="molecule type" value="Genomic_DNA"/>
</dbReference>